<sequence length="272" mass="28440">MTNGTGGAEDTLENGVHRVVRPMRYYGSDARDGVIRMPPPGARRYDTDTGPPRPEALTRIMLRPLASSLPLGFFAFGTGSVLLSAVQLQWVPLMQTRPVTLLVLVFVVPLELLSGVFAFLARDSGAACALSVLGCAWAGTALVTLTGPPGRPSAGLAVFLLSVAPLMLVLSAAAIPGKPLFAALLLIGACRFALTGAYEAGGAAVLRTASGWTGVALAVFALYGGLALLLEETAQRTVLPLGRRGRARTSLQGDLGHQLDQAEREAGVRRQL</sequence>
<evidence type="ECO:0000313" key="8">
    <source>
        <dbReference type="Proteomes" id="UP000318103"/>
    </source>
</evidence>
<comment type="similarity">
    <text evidence="2">Belongs to the acetate uptake transporter (AceTr) (TC 2.A.96) family.</text>
</comment>
<keyword evidence="8" id="KW-1185">Reference proteome</keyword>
<dbReference type="AlphaFoldDB" id="A0A542SYW2"/>
<evidence type="ECO:0000256" key="2">
    <source>
        <dbReference type="ARBA" id="ARBA00005587"/>
    </source>
</evidence>
<reference evidence="7 8" key="1">
    <citation type="submission" date="2019-06" db="EMBL/GenBank/DDBJ databases">
        <title>Sequencing the genomes of 1000 actinobacteria strains.</title>
        <authorList>
            <person name="Klenk H.-P."/>
        </authorList>
    </citation>
    <scope>NUCLEOTIDE SEQUENCE [LARGE SCALE GENOMIC DNA]</scope>
    <source>
        <strain evidence="7 8">DSM 41929</strain>
    </source>
</reference>
<name>A0A542SYW2_9ACTN</name>
<evidence type="ECO:0008006" key="9">
    <source>
        <dbReference type="Google" id="ProtNLM"/>
    </source>
</evidence>
<keyword evidence="4 6" id="KW-1133">Transmembrane helix</keyword>
<dbReference type="RefSeq" id="WP_234357988.1">
    <property type="nucleotide sequence ID" value="NZ_JBPJFI010000002.1"/>
</dbReference>
<dbReference type="InterPro" id="IPR000791">
    <property type="entry name" value="Gpr1/Fun34/SatP-like"/>
</dbReference>
<accession>A0A542SYW2</accession>
<evidence type="ECO:0000256" key="5">
    <source>
        <dbReference type="ARBA" id="ARBA00023136"/>
    </source>
</evidence>
<feature type="transmembrane region" description="Helical" evidence="6">
    <location>
        <begin position="100"/>
        <end position="120"/>
    </location>
</feature>
<proteinExistence type="inferred from homology"/>
<feature type="transmembrane region" description="Helical" evidence="6">
    <location>
        <begin position="127"/>
        <end position="147"/>
    </location>
</feature>
<comment type="subcellular location">
    <subcellularLocation>
        <location evidence="1">Membrane</location>
        <topology evidence="1">Multi-pass membrane protein</topology>
    </subcellularLocation>
</comment>
<dbReference type="GO" id="GO:0016020">
    <property type="term" value="C:membrane"/>
    <property type="evidence" value="ECO:0007669"/>
    <property type="project" value="UniProtKB-SubCell"/>
</dbReference>
<feature type="transmembrane region" description="Helical" evidence="6">
    <location>
        <begin position="153"/>
        <end position="173"/>
    </location>
</feature>
<dbReference type="Pfam" id="PF01184">
    <property type="entry name" value="Gpr1_Fun34_YaaH"/>
    <property type="match status" value="1"/>
</dbReference>
<organism evidence="7 8">
    <name type="scientific">Streptomyces puniciscabiei</name>
    <dbReference type="NCBI Taxonomy" id="164348"/>
    <lineage>
        <taxon>Bacteria</taxon>
        <taxon>Bacillati</taxon>
        <taxon>Actinomycetota</taxon>
        <taxon>Actinomycetes</taxon>
        <taxon>Kitasatosporales</taxon>
        <taxon>Streptomycetaceae</taxon>
        <taxon>Streptomyces</taxon>
    </lineage>
</organism>
<keyword evidence="3 6" id="KW-0812">Transmembrane</keyword>
<evidence type="ECO:0000313" key="7">
    <source>
        <dbReference type="EMBL" id="TQK79809.1"/>
    </source>
</evidence>
<feature type="transmembrane region" description="Helical" evidence="6">
    <location>
        <begin position="69"/>
        <end position="88"/>
    </location>
</feature>
<evidence type="ECO:0000256" key="6">
    <source>
        <dbReference type="SAM" id="Phobius"/>
    </source>
</evidence>
<feature type="transmembrane region" description="Helical" evidence="6">
    <location>
        <begin position="210"/>
        <end position="230"/>
    </location>
</feature>
<comment type="caution">
    <text evidence="7">The sequence shown here is derived from an EMBL/GenBank/DDBJ whole genome shotgun (WGS) entry which is preliminary data.</text>
</comment>
<gene>
    <name evidence="7" type="ORF">FB563_7663</name>
</gene>
<keyword evidence="5 6" id="KW-0472">Membrane</keyword>
<evidence type="ECO:0000256" key="4">
    <source>
        <dbReference type="ARBA" id="ARBA00022989"/>
    </source>
</evidence>
<protein>
    <recommendedName>
        <fullName evidence="9">GPR1/FUN34/yaaH family protein</fullName>
    </recommendedName>
</protein>
<dbReference type="EMBL" id="VFNX01000004">
    <property type="protein sequence ID" value="TQK79809.1"/>
    <property type="molecule type" value="Genomic_DNA"/>
</dbReference>
<dbReference type="Proteomes" id="UP000318103">
    <property type="component" value="Unassembled WGS sequence"/>
</dbReference>
<evidence type="ECO:0000256" key="3">
    <source>
        <dbReference type="ARBA" id="ARBA00022692"/>
    </source>
</evidence>
<evidence type="ECO:0000256" key="1">
    <source>
        <dbReference type="ARBA" id="ARBA00004141"/>
    </source>
</evidence>
<feature type="transmembrane region" description="Helical" evidence="6">
    <location>
        <begin position="180"/>
        <end position="198"/>
    </location>
</feature>